<dbReference type="Proteomes" id="UP000184010">
    <property type="component" value="Unassembled WGS sequence"/>
</dbReference>
<dbReference type="Gene3D" id="1.10.10.60">
    <property type="entry name" value="Homeodomain-like"/>
    <property type="match status" value="1"/>
</dbReference>
<dbReference type="EMBL" id="FRDN01000008">
    <property type="protein sequence ID" value="SHN75085.1"/>
    <property type="molecule type" value="Genomic_DNA"/>
</dbReference>
<dbReference type="STRING" id="1121395.SAMN02745215_02615"/>
<dbReference type="Gene3D" id="3.30.450.20">
    <property type="entry name" value="PAS domain"/>
    <property type="match status" value="1"/>
</dbReference>
<dbReference type="InterPro" id="IPR058031">
    <property type="entry name" value="AAA_lid_NorR"/>
</dbReference>
<dbReference type="Pfam" id="PF25601">
    <property type="entry name" value="AAA_lid_14"/>
    <property type="match status" value="1"/>
</dbReference>
<dbReference type="PROSITE" id="PS00688">
    <property type="entry name" value="SIGMA54_INTERACT_3"/>
    <property type="match status" value="1"/>
</dbReference>
<dbReference type="Pfam" id="PF00158">
    <property type="entry name" value="Sigma54_activat"/>
    <property type="match status" value="1"/>
</dbReference>
<organism evidence="7 8">
    <name type="scientific">Desulfitobacterium chlororespirans DSM 11544</name>
    <dbReference type="NCBI Taxonomy" id="1121395"/>
    <lineage>
        <taxon>Bacteria</taxon>
        <taxon>Bacillati</taxon>
        <taxon>Bacillota</taxon>
        <taxon>Clostridia</taxon>
        <taxon>Eubacteriales</taxon>
        <taxon>Desulfitobacteriaceae</taxon>
        <taxon>Desulfitobacterium</taxon>
    </lineage>
</organism>
<evidence type="ECO:0000259" key="6">
    <source>
        <dbReference type="PROSITE" id="PS50045"/>
    </source>
</evidence>
<dbReference type="SUPFAM" id="SSF52540">
    <property type="entry name" value="P-loop containing nucleoside triphosphate hydrolases"/>
    <property type="match status" value="1"/>
</dbReference>
<gene>
    <name evidence="7" type="ORF">SAMN02745215_02615</name>
</gene>
<dbReference type="InterPro" id="IPR027417">
    <property type="entry name" value="P-loop_NTPase"/>
</dbReference>
<dbReference type="RefSeq" id="WP_072772996.1">
    <property type="nucleotide sequence ID" value="NZ_FRDN01000008.1"/>
</dbReference>
<dbReference type="GO" id="GO:0006355">
    <property type="term" value="P:regulation of DNA-templated transcription"/>
    <property type="evidence" value="ECO:0007669"/>
    <property type="project" value="InterPro"/>
</dbReference>
<evidence type="ECO:0000256" key="4">
    <source>
        <dbReference type="ARBA" id="ARBA00023125"/>
    </source>
</evidence>
<dbReference type="InterPro" id="IPR009057">
    <property type="entry name" value="Homeodomain-like_sf"/>
</dbReference>
<dbReference type="PANTHER" id="PTHR32071:SF57">
    <property type="entry name" value="C4-DICARBOXYLATE TRANSPORT TRANSCRIPTIONAL REGULATORY PROTEIN DCTD"/>
    <property type="match status" value="1"/>
</dbReference>
<evidence type="ECO:0000256" key="5">
    <source>
        <dbReference type="ARBA" id="ARBA00023163"/>
    </source>
</evidence>
<dbReference type="InterPro" id="IPR003593">
    <property type="entry name" value="AAA+_ATPase"/>
</dbReference>
<dbReference type="GO" id="GO:0005524">
    <property type="term" value="F:ATP binding"/>
    <property type="evidence" value="ECO:0007669"/>
    <property type="project" value="UniProtKB-KW"/>
</dbReference>
<evidence type="ECO:0000256" key="1">
    <source>
        <dbReference type="ARBA" id="ARBA00022741"/>
    </source>
</evidence>
<dbReference type="InterPro" id="IPR025662">
    <property type="entry name" value="Sigma_54_int_dom_ATP-bd_1"/>
</dbReference>
<dbReference type="SMART" id="SM00382">
    <property type="entry name" value="AAA"/>
    <property type="match status" value="1"/>
</dbReference>
<dbReference type="Pfam" id="PF02954">
    <property type="entry name" value="HTH_8"/>
    <property type="match status" value="1"/>
</dbReference>
<dbReference type="PROSITE" id="PS00676">
    <property type="entry name" value="SIGMA54_INTERACT_2"/>
    <property type="match status" value="1"/>
</dbReference>
<dbReference type="InterPro" id="IPR025944">
    <property type="entry name" value="Sigma_54_int_dom_CS"/>
</dbReference>
<dbReference type="InterPro" id="IPR025943">
    <property type="entry name" value="Sigma_54_int_dom_ATP-bd_2"/>
</dbReference>
<dbReference type="InterPro" id="IPR029016">
    <property type="entry name" value="GAF-like_dom_sf"/>
</dbReference>
<evidence type="ECO:0000313" key="7">
    <source>
        <dbReference type="EMBL" id="SHN75085.1"/>
    </source>
</evidence>
<keyword evidence="2" id="KW-0067">ATP-binding</keyword>
<dbReference type="SUPFAM" id="SSF46689">
    <property type="entry name" value="Homeodomain-like"/>
    <property type="match status" value="1"/>
</dbReference>
<name>A0A1M7TWK6_9FIRM</name>
<evidence type="ECO:0000256" key="2">
    <source>
        <dbReference type="ARBA" id="ARBA00022840"/>
    </source>
</evidence>
<dbReference type="GO" id="GO:0043565">
    <property type="term" value="F:sequence-specific DNA binding"/>
    <property type="evidence" value="ECO:0007669"/>
    <property type="project" value="InterPro"/>
</dbReference>
<reference evidence="8" key="1">
    <citation type="submission" date="2016-12" db="EMBL/GenBank/DDBJ databases">
        <authorList>
            <person name="Varghese N."/>
            <person name="Submissions S."/>
        </authorList>
    </citation>
    <scope>NUCLEOTIDE SEQUENCE [LARGE SCALE GENOMIC DNA]</scope>
    <source>
        <strain evidence="8">DSM 11544</strain>
    </source>
</reference>
<dbReference type="PRINTS" id="PR01590">
    <property type="entry name" value="HTHFIS"/>
</dbReference>
<sequence>MLKQEWDGILAEKELYLKGEWKDLTEFRFIRQEVIVSWEKAKKYNISEDMTTKRKVAKPDLLDQISQKYSFLIELTSSILNIFYSFVRADFAFYLCDTSSVVLLQGGDLIEQTTKTDQIVGFIMDEESVGTSSHLLCMEQQKPVQLIGPEHYCQDFWNIVGSSAPIFDQNNQLIGALVLIQPMPNEPWQKQMEDFFAYTLGFLTTMSSVINLQLKLSSKNEHLKAINRSLIESHKNLKTMGDTLNTTLTLMDYGVVTINYEGKIIHANEKAYDILRLNSNHEHKIADFFGGYPDFIEDVKSGQKTEIEDNFVVNFYGKKFIVTANPIINQETGAMEVAVLSFLNDQSISTVAHNRSGSYAQFSFDGIIGNSIVIKEAIRKAKQYAASPENILLLGESGTGKELFAQAIHNSNDEQQPFIAVNCAAIPRSLIESELFGYEGGTFTGAERKGRPGKIELSNGGTLFLDEIGDMPLELQAVLLRTLQDKKIMRVGGNKYLEISFRLIASTNRDLYQMVNDGLFRPDLYYRLSVLTVRIPPLRERFGDVDLLTDYCIDSYCKKVGMPRPEISAQVRSMLNKYYWPGNVRQLENAIIYGINTAKGNTILPQDLPWEIQTESYNPLPEKHKEQGDTVLSMSELERRSMLMALAKTNNNAIKAAEILGMGKSTFYRKLKRYEIEI</sequence>
<dbReference type="PROSITE" id="PS50045">
    <property type="entry name" value="SIGMA54_INTERACT_4"/>
    <property type="match status" value="1"/>
</dbReference>
<dbReference type="AlphaFoldDB" id="A0A1M7TWK6"/>
<dbReference type="PROSITE" id="PS00675">
    <property type="entry name" value="SIGMA54_INTERACT_1"/>
    <property type="match status" value="1"/>
</dbReference>
<dbReference type="Gene3D" id="3.40.50.300">
    <property type="entry name" value="P-loop containing nucleotide triphosphate hydrolases"/>
    <property type="match status" value="1"/>
</dbReference>
<protein>
    <submittedName>
        <fullName evidence="7">Transcriptional regulator containing PAS, AAA-type ATPase, and DNA-binding Fis domains</fullName>
    </submittedName>
</protein>
<dbReference type="FunFam" id="3.40.50.300:FF:000006">
    <property type="entry name" value="DNA-binding transcriptional regulator NtrC"/>
    <property type="match status" value="1"/>
</dbReference>
<proteinExistence type="predicted"/>
<accession>A0A1M7TWK6</accession>
<keyword evidence="8" id="KW-1185">Reference proteome</keyword>
<dbReference type="InterPro" id="IPR002197">
    <property type="entry name" value="HTH_Fis"/>
</dbReference>
<dbReference type="InterPro" id="IPR002078">
    <property type="entry name" value="Sigma_54_int"/>
</dbReference>
<dbReference type="Gene3D" id="3.30.450.40">
    <property type="match status" value="1"/>
</dbReference>
<keyword evidence="3" id="KW-0805">Transcription regulation</keyword>
<dbReference type="PANTHER" id="PTHR32071">
    <property type="entry name" value="TRANSCRIPTIONAL REGULATORY PROTEIN"/>
    <property type="match status" value="1"/>
</dbReference>
<evidence type="ECO:0000256" key="3">
    <source>
        <dbReference type="ARBA" id="ARBA00023015"/>
    </source>
</evidence>
<keyword evidence="1" id="KW-0547">Nucleotide-binding</keyword>
<keyword evidence="4 7" id="KW-0238">DNA-binding</keyword>
<dbReference type="CDD" id="cd00009">
    <property type="entry name" value="AAA"/>
    <property type="match status" value="1"/>
</dbReference>
<evidence type="ECO:0000313" key="8">
    <source>
        <dbReference type="Proteomes" id="UP000184010"/>
    </source>
</evidence>
<dbReference type="Gene3D" id="1.10.8.60">
    <property type="match status" value="1"/>
</dbReference>
<keyword evidence="5" id="KW-0804">Transcription</keyword>
<feature type="domain" description="Sigma-54 factor interaction" evidence="6">
    <location>
        <begin position="367"/>
        <end position="591"/>
    </location>
</feature>